<keyword evidence="8" id="KW-0479">Metal-binding</keyword>
<keyword evidence="9" id="KW-0547">Nucleotide-binding</keyword>
<evidence type="ECO:0000256" key="9">
    <source>
        <dbReference type="ARBA" id="ARBA00022741"/>
    </source>
</evidence>
<dbReference type="Pfam" id="PF00391">
    <property type="entry name" value="PEP-utilizers"/>
    <property type="match status" value="1"/>
</dbReference>
<evidence type="ECO:0000313" key="17">
    <source>
        <dbReference type="EMBL" id="SHJ05239.1"/>
    </source>
</evidence>
<sequence length="911" mass="98610">MSVFSEIRTAIANRQRRREQLALHELKARYHAFRIFLENNGRALELLVEADTAMNHGEYEVLQTTTDRLLSVTGELVDGLNLLSGEAYTNLFVLHGTMGERIQEALRTLTTQAATPRCCIALDSLEPSLYPLAGNKAANLAQLQRIHLPVPDGFVCTTRCCRDFLADNDLVSSIRNLMREVEQGDLEISAAAQLIRESIFKASLPQVFMQELRDAYTALGKTGNSKEGGNGRFAISVRSSGVAEDRPDHSFAGQFTSVLNVTTFDALCDAYKEVIASGFSARAIAYRINAGLSPVDFDLAVLCQRMVDAQCAGVMMTRDPARPDSNRLLISAAPGLGTLAVGGLAPVDIYYPWRSDSDGVSTAHQKEPRLRLMDGAEIARKTIREVSAQAGGVTTEAVPESESDAPLLSVDTLQRLVNYGEMIENIEGVAQDVEWAVTHDGTIQLLQARPLRLTTRSGHSLPAPSSAEPLVTGICASSGKAVGRAYLVRNVDELQGAEMTQDIEPRILVLPQALVDAARSLHSYAGVIIDSGNPTDHLSCIAREYGIPLVTSVRNGCEVLQTGQWIVLDADNGLVQPASEHLWNSFAQNVSGASGAGKSAAQIVAPSLETSSSSIKIIGMPEARKALWELLVPLNLTEAYGPTFSWQECRSVHDLVRYTHELAVLAMFDAGDSVMEEAGGLLRPLDLGIPFHFLVIDLGGATRRHEASACGSFLKRAIRNPLCKDDVLSVPLVALCEGLLTPELNWHSKPDAEAFSGIVSRTMLDGRGVRPAGSFNYALAARDYLNLNARVEFHFAMLDAVCGGDAQANYIRFRFKGGGAGLVRGHRRAVFLKLVLEGHGFVTSVIGDLITASLTGASRSVVREQLVMLGRLLGFSRFLDGNMTDDDAPKKLAESFLKGHFDSRDLEEGVA</sequence>
<comment type="catalytic activity">
    <reaction evidence="14">
        <text>pyruvate + ATP + H2O = phosphoenolpyruvate + AMP + phosphate + 2 H(+)</text>
        <dbReference type="Rhea" id="RHEA:11364"/>
        <dbReference type="ChEBI" id="CHEBI:15361"/>
        <dbReference type="ChEBI" id="CHEBI:15377"/>
        <dbReference type="ChEBI" id="CHEBI:15378"/>
        <dbReference type="ChEBI" id="CHEBI:30616"/>
        <dbReference type="ChEBI" id="CHEBI:43474"/>
        <dbReference type="ChEBI" id="CHEBI:58702"/>
        <dbReference type="ChEBI" id="CHEBI:456215"/>
        <dbReference type="EC" id="2.7.9.2"/>
    </reaction>
</comment>
<evidence type="ECO:0000256" key="12">
    <source>
        <dbReference type="ARBA" id="ARBA00022842"/>
    </source>
</evidence>
<dbReference type="GO" id="GO:0008986">
    <property type="term" value="F:pyruvate, water dikinase activity"/>
    <property type="evidence" value="ECO:0007669"/>
    <property type="project" value="UniProtKB-EC"/>
</dbReference>
<evidence type="ECO:0000256" key="4">
    <source>
        <dbReference type="ARBA" id="ARBA00007837"/>
    </source>
</evidence>
<dbReference type="GO" id="GO:0046872">
    <property type="term" value="F:metal ion binding"/>
    <property type="evidence" value="ECO:0007669"/>
    <property type="project" value="UniProtKB-KW"/>
</dbReference>
<feature type="domain" description="Pyruvate phosphate dikinase AMP/ATP-binding" evidence="16">
    <location>
        <begin position="131"/>
        <end position="456"/>
    </location>
</feature>
<comment type="pathway">
    <text evidence="3">Carbohydrate biosynthesis; gluconeogenesis.</text>
</comment>
<evidence type="ECO:0000256" key="6">
    <source>
        <dbReference type="ARBA" id="ARBA00021623"/>
    </source>
</evidence>
<dbReference type="Pfam" id="PF01326">
    <property type="entry name" value="PPDK_N"/>
    <property type="match status" value="1"/>
</dbReference>
<proteinExistence type="inferred from homology"/>
<dbReference type="EMBL" id="FQZR01000003">
    <property type="protein sequence ID" value="SHJ05239.1"/>
    <property type="molecule type" value="Genomic_DNA"/>
</dbReference>
<dbReference type="InterPro" id="IPR006319">
    <property type="entry name" value="PEP_synth"/>
</dbReference>
<dbReference type="PANTHER" id="PTHR43030:SF1">
    <property type="entry name" value="PHOSPHOENOLPYRUVATE SYNTHASE"/>
    <property type="match status" value="1"/>
</dbReference>
<evidence type="ECO:0000256" key="2">
    <source>
        <dbReference type="ARBA" id="ARBA00002988"/>
    </source>
</evidence>
<dbReference type="InterPro" id="IPR036637">
    <property type="entry name" value="Phosphohistidine_dom_sf"/>
</dbReference>
<gene>
    <name evidence="17" type="ORF">SAMN05660830_01491</name>
</gene>
<accession>A0A8G2FHQ1</accession>
<evidence type="ECO:0000259" key="16">
    <source>
        <dbReference type="Pfam" id="PF01326"/>
    </source>
</evidence>
<dbReference type="GO" id="GO:0005524">
    <property type="term" value="F:ATP binding"/>
    <property type="evidence" value="ECO:0007669"/>
    <property type="project" value="UniProtKB-KW"/>
</dbReference>
<dbReference type="GO" id="GO:0006094">
    <property type="term" value="P:gluconeogenesis"/>
    <property type="evidence" value="ECO:0007669"/>
    <property type="project" value="UniProtKB-UniPathway"/>
</dbReference>
<dbReference type="Gene3D" id="3.30.1490.20">
    <property type="entry name" value="ATP-grasp fold, A domain"/>
    <property type="match status" value="1"/>
</dbReference>
<evidence type="ECO:0000256" key="3">
    <source>
        <dbReference type="ARBA" id="ARBA00004742"/>
    </source>
</evidence>
<evidence type="ECO:0000256" key="10">
    <source>
        <dbReference type="ARBA" id="ARBA00022777"/>
    </source>
</evidence>
<dbReference type="SUPFAM" id="SSF56059">
    <property type="entry name" value="Glutathione synthetase ATP-binding domain-like"/>
    <property type="match status" value="1"/>
</dbReference>
<evidence type="ECO:0000256" key="11">
    <source>
        <dbReference type="ARBA" id="ARBA00022840"/>
    </source>
</evidence>
<dbReference type="PANTHER" id="PTHR43030">
    <property type="entry name" value="PHOSPHOENOLPYRUVATE SYNTHASE"/>
    <property type="match status" value="1"/>
</dbReference>
<protein>
    <recommendedName>
        <fullName evidence="6">Phosphoenolpyruvate synthase</fullName>
        <ecNumber evidence="5">2.7.9.2</ecNumber>
    </recommendedName>
    <alternativeName>
        <fullName evidence="13">Pyruvate, water dikinase</fullName>
    </alternativeName>
</protein>
<dbReference type="InterPro" id="IPR013815">
    <property type="entry name" value="ATP_grasp_subdomain_1"/>
</dbReference>
<reference evidence="17 18" key="1">
    <citation type="submission" date="2016-11" db="EMBL/GenBank/DDBJ databases">
        <authorList>
            <person name="Varghese N."/>
            <person name="Submissions S."/>
        </authorList>
    </citation>
    <scope>NUCLEOTIDE SEQUENCE [LARGE SCALE GENOMIC DNA]</scope>
    <source>
        <strain evidence="17 18">DSM 17919</strain>
    </source>
</reference>
<evidence type="ECO:0000256" key="1">
    <source>
        <dbReference type="ARBA" id="ARBA00001946"/>
    </source>
</evidence>
<evidence type="ECO:0000256" key="7">
    <source>
        <dbReference type="ARBA" id="ARBA00022679"/>
    </source>
</evidence>
<keyword evidence="10 17" id="KW-0418">Kinase</keyword>
<keyword evidence="12" id="KW-0460">Magnesium</keyword>
<evidence type="ECO:0000256" key="13">
    <source>
        <dbReference type="ARBA" id="ARBA00033470"/>
    </source>
</evidence>
<dbReference type="EC" id="2.7.9.2" evidence="5"/>
<dbReference type="InterPro" id="IPR002192">
    <property type="entry name" value="PPDK_AMP/ATP-bd"/>
</dbReference>
<evidence type="ECO:0000256" key="5">
    <source>
        <dbReference type="ARBA" id="ARBA00011996"/>
    </source>
</evidence>
<keyword evidence="7" id="KW-0808">Transferase</keyword>
<evidence type="ECO:0000256" key="8">
    <source>
        <dbReference type="ARBA" id="ARBA00022723"/>
    </source>
</evidence>
<keyword evidence="11" id="KW-0067">ATP-binding</keyword>
<keyword evidence="17" id="KW-0670">Pyruvate</keyword>
<evidence type="ECO:0000313" key="18">
    <source>
        <dbReference type="Proteomes" id="UP000184001"/>
    </source>
</evidence>
<evidence type="ECO:0000256" key="14">
    <source>
        <dbReference type="ARBA" id="ARBA00047700"/>
    </source>
</evidence>
<comment type="function">
    <text evidence="2">Catalyzes the phosphorylation of pyruvate to phosphoenolpyruvate.</text>
</comment>
<comment type="cofactor">
    <cofactor evidence="1">
        <name>Mg(2+)</name>
        <dbReference type="ChEBI" id="CHEBI:18420"/>
    </cofactor>
</comment>
<dbReference type="Gene3D" id="3.30.470.20">
    <property type="entry name" value="ATP-grasp fold, B domain"/>
    <property type="match status" value="1"/>
</dbReference>
<dbReference type="Proteomes" id="UP000184001">
    <property type="component" value="Unassembled WGS sequence"/>
</dbReference>
<dbReference type="InterPro" id="IPR008279">
    <property type="entry name" value="PEP-util_enz_mobile_dom"/>
</dbReference>
<dbReference type="Gene3D" id="3.50.30.10">
    <property type="entry name" value="Phosphohistidine domain"/>
    <property type="match status" value="1"/>
</dbReference>
<comment type="similarity">
    <text evidence="4">Belongs to the PEP-utilizing enzyme family.</text>
</comment>
<dbReference type="SUPFAM" id="SSF52009">
    <property type="entry name" value="Phosphohistidine domain"/>
    <property type="match status" value="1"/>
</dbReference>
<feature type="domain" description="PEP-utilising enzyme mobile" evidence="15">
    <location>
        <begin position="504"/>
        <end position="573"/>
    </location>
</feature>
<dbReference type="RefSeq" id="WP_020000547.1">
    <property type="nucleotide sequence ID" value="NZ_CP192219.1"/>
</dbReference>
<name>A0A8G2FHQ1_9BACT</name>
<dbReference type="UniPathway" id="UPA00138"/>
<evidence type="ECO:0000259" key="15">
    <source>
        <dbReference type="Pfam" id="PF00391"/>
    </source>
</evidence>
<comment type="caution">
    <text evidence="17">The sequence shown here is derived from an EMBL/GenBank/DDBJ whole genome shotgun (WGS) entry which is preliminary data.</text>
</comment>
<organism evidence="17 18">
    <name type="scientific">Halodesulfovibrio aestuarii</name>
    <dbReference type="NCBI Taxonomy" id="126333"/>
    <lineage>
        <taxon>Bacteria</taxon>
        <taxon>Pseudomonadati</taxon>
        <taxon>Thermodesulfobacteriota</taxon>
        <taxon>Desulfovibrionia</taxon>
        <taxon>Desulfovibrionales</taxon>
        <taxon>Desulfovibrionaceae</taxon>
        <taxon>Halodesulfovibrio</taxon>
    </lineage>
</organism>
<dbReference type="AlphaFoldDB" id="A0A8G2FHQ1"/>